<dbReference type="EMBL" id="CATQJL010000001">
    <property type="protein sequence ID" value="CAJ0591324.1"/>
    <property type="molecule type" value="Genomic_DNA"/>
</dbReference>
<dbReference type="Proteomes" id="UP001176961">
    <property type="component" value="Unassembled WGS sequence"/>
</dbReference>
<organism evidence="2 3">
    <name type="scientific">Cylicocyclus nassatus</name>
    <name type="common">Nematode worm</name>
    <dbReference type="NCBI Taxonomy" id="53992"/>
    <lineage>
        <taxon>Eukaryota</taxon>
        <taxon>Metazoa</taxon>
        <taxon>Ecdysozoa</taxon>
        <taxon>Nematoda</taxon>
        <taxon>Chromadorea</taxon>
        <taxon>Rhabditida</taxon>
        <taxon>Rhabditina</taxon>
        <taxon>Rhabditomorpha</taxon>
        <taxon>Strongyloidea</taxon>
        <taxon>Strongylidae</taxon>
        <taxon>Cylicocyclus</taxon>
    </lineage>
</organism>
<sequence length="438" mass="50801">MEAITFRKFNKVGKNSKPNAFPAFFGITIEEVERMVMNLPRMKADLSEEEYCNTYLDDHELIPLEYKKKGYKILMIDDYSEGFLTYTGCVGMKAEPHHHTYRVFANRVEDKELKEKWKGLCKDSLANELEYLSLFLNSYQDVPKFSLSWMNDIAHDDARSLYSNDYDLYTFLKKHKNMFKNSFFFFYGDHGCRFGEEGEVAGRSESSNPFLYVVIPERYRQSPIYKQLLKNSEELVTPHDLHSTFKDILYFQPQYNFTDISFKNFTSNPRGSSLLRQFQLNMSRNCKTLPIPYTYCLCQYGRKNVRNTLENHGNVTFNQMFGQPAIERLNEILSFHSPECHPLVLDNVTSVELFVLPNEESIKFEANAYDVTFAVSGRVEAIFKVPVRVEGNAVMLGDTFTRIDVDEIVTANETWVCRDPENGNDLQTTESNNASLSS</sequence>
<dbReference type="CDD" id="cd16021">
    <property type="entry name" value="ALP_like"/>
    <property type="match status" value="1"/>
</dbReference>
<dbReference type="InterPro" id="IPR017850">
    <property type="entry name" value="Alkaline_phosphatase_core_sf"/>
</dbReference>
<name>A0AA36GGF8_CYLNA</name>
<evidence type="ECO:0000313" key="3">
    <source>
        <dbReference type="Proteomes" id="UP001176961"/>
    </source>
</evidence>
<accession>A0AA36GGF8</accession>
<feature type="compositionally biased region" description="Polar residues" evidence="1">
    <location>
        <begin position="424"/>
        <end position="438"/>
    </location>
</feature>
<dbReference type="Gene3D" id="3.40.720.10">
    <property type="entry name" value="Alkaline Phosphatase, subunit A"/>
    <property type="match status" value="1"/>
</dbReference>
<dbReference type="Pfam" id="PF02995">
    <property type="entry name" value="DUF229"/>
    <property type="match status" value="1"/>
</dbReference>
<reference evidence="2" key="1">
    <citation type="submission" date="2023-07" db="EMBL/GenBank/DDBJ databases">
        <authorList>
            <consortium name="CYATHOMIX"/>
        </authorList>
    </citation>
    <scope>NUCLEOTIDE SEQUENCE</scope>
    <source>
        <strain evidence="2">N/A</strain>
    </source>
</reference>
<evidence type="ECO:0000256" key="1">
    <source>
        <dbReference type="SAM" id="MobiDB-lite"/>
    </source>
</evidence>
<dbReference type="InterPro" id="IPR004245">
    <property type="entry name" value="DUF229"/>
</dbReference>
<dbReference type="PANTHER" id="PTHR10974:SF75">
    <property type="entry name" value="SULFATASE DOMAIN-CONTAINING PROTEIN"/>
    <property type="match status" value="1"/>
</dbReference>
<proteinExistence type="predicted"/>
<protein>
    <submittedName>
        <fullName evidence="2">Uncharacterized protein</fullName>
    </submittedName>
</protein>
<dbReference type="AlphaFoldDB" id="A0AA36GGF8"/>
<feature type="region of interest" description="Disordered" evidence="1">
    <location>
        <begin position="419"/>
        <end position="438"/>
    </location>
</feature>
<dbReference type="PANTHER" id="PTHR10974">
    <property type="entry name" value="FI08016P-RELATED"/>
    <property type="match status" value="1"/>
</dbReference>
<gene>
    <name evidence="2" type="ORF">CYNAS_LOCUS3307</name>
</gene>
<keyword evidence="3" id="KW-1185">Reference proteome</keyword>
<comment type="caution">
    <text evidence="2">The sequence shown here is derived from an EMBL/GenBank/DDBJ whole genome shotgun (WGS) entry which is preliminary data.</text>
</comment>
<dbReference type="GO" id="GO:0005615">
    <property type="term" value="C:extracellular space"/>
    <property type="evidence" value="ECO:0007669"/>
    <property type="project" value="TreeGrafter"/>
</dbReference>
<evidence type="ECO:0000313" key="2">
    <source>
        <dbReference type="EMBL" id="CAJ0591324.1"/>
    </source>
</evidence>